<proteinExistence type="predicted"/>
<organism evidence="1 2">
    <name type="scientific">Sweet potato vein clearing virus</name>
    <dbReference type="NCBI Taxonomy" id="995049"/>
    <lineage>
        <taxon>Viruses</taxon>
        <taxon>Riboviria</taxon>
        <taxon>Pararnavirae</taxon>
        <taxon>Artverviricota</taxon>
        <taxon>Revtraviricetes</taxon>
        <taxon>Ortervirales</taxon>
        <taxon>Caulimoviridae</taxon>
        <taxon>Solendovirus</taxon>
        <taxon>Solendovirus venaipomeae</taxon>
    </lineage>
</organism>
<evidence type="ECO:0000313" key="1">
    <source>
        <dbReference type="EMBL" id="ADZ45059.1"/>
    </source>
</evidence>
<protein>
    <submittedName>
        <fullName evidence="1">Uncharacterized protein</fullName>
    </submittedName>
</protein>
<sequence length="65" mass="7922">MCLDKNIVCLNNQQKLDLFNLIMNDFDYVVDNLNNLNTCELEYFWKIVKKFQLECLFQRRNVLDD</sequence>
<evidence type="ECO:0000313" key="2">
    <source>
        <dbReference type="Proteomes" id="UP000204449"/>
    </source>
</evidence>
<accession>F2XXY8</accession>
<keyword evidence="2" id="KW-1185">Reference proteome</keyword>
<name>F2XXY8_9VIRU</name>
<dbReference type="KEGG" id="vg:10323947"/>
<dbReference type="RefSeq" id="YP_004300269.1">
    <property type="nucleotide sequence ID" value="NC_015228.1"/>
</dbReference>
<dbReference type="Proteomes" id="UP000204449">
    <property type="component" value="Segment"/>
</dbReference>
<dbReference type="GeneID" id="10323947"/>
<reference evidence="1 2" key="1">
    <citation type="journal article" date="2011" name="J. Gen. Virol.">
        <title>Distinct cavemoviruses interact synergistically with sweet potato chlorotic stunt virus (genus Crinivirus) in cultivated sweet potato.</title>
        <authorList>
            <person name="Cuellar W.J."/>
            <person name="De Souza J."/>
            <person name="Barrantes I."/>
            <person name="Fuentes S."/>
            <person name="Kreuze J.F."/>
        </authorList>
    </citation>
    <scope>NUCLEOTIDE SEQUENCE [LARGE SCALE GENOMIC DNA]</scope>
    <source>
        <strain evidence="1 2">Dom1</strain>
    </source>
</reference>
<dbReference type="EMBL" id="HQ694979">
    <property type="protein sequence ID" value="ADZ45059.1"/>
    <property type="molecule type" value="Genomic_DNA"/>
</dbReference>